<dbReference type="PANTHER" id="PTHR40663">
    <property type="match status" value="1"/>
</dbReference>
<dbReference type="EnsemblBacteria" id="AAR33521">
    <property type="protein sequence ID" value="AAR33521"/>
    <property type="gene ID" value="GSU0187"/>
</dbReference>
<dbReference type="Pfam" id="PF23470">
    <property type="entry name" value="Zn_ribbon_PF0610"/>
    <property type="match status" value="1"/>
</dbReference>
<organism evidence="3 4">
    <name type="scientific">Geobacter sulfurreducens (strain ATCC 51573 / DSM 12127 / PCA)</name>
    <dbReference type="NCBI Taxonomy" id="243231"/>
    <lineage>
        <taxon>Bacteria</taxon>
        <taxon>Pseudomonadati</taxon>
        <taxon>Thermodesulfobacteriota</taxon>
        <taxon>Desulfuromonadia</taxon>
        <taxon>Geobacterales</taxon>
        <taxon>Geobacteraceae</taxon>
        <taxon>Geobacter</taxon>
    </lineage>
</organism>
<dbReference type="Proteomes" id="UP000000577">
    <property type="component" value="Chromosome"/>
</dbReference>
<reference evidence="3 4" key="2">
    <citation type="journal article" date="2012" name="BMC Genomics">
        <title>Comparative genomic analysis of Geobacter sulfurreducens KN400, a strain with enhanced capacity for extracellular electron transfer and electricity production.</title>
        <authorList>
            <person name="Butler J.E."/>
            <person name="Young N.D."/>
            <person name="Aklujkar M."/>
            <person name="Lovley D.R."/>
        </authorList>
    </citation>
    <scope>NUCLEOTIDE SEQUENCE [LARGE SCALE GENOMIC DNA]</scope>
    <source>
        <strain evidence="4">ATCC 51573 / DSM 12127 / PCA</strain>
    </source>
</reference>
<evidence type="ECO:0000313" key="4">
    <source>
        <dbReference type="Proteomes" id="UP000000577"/>
    </source>
</evidence>
<dbReference type="RefSeq" id="WP_010940862.1">
    <property type="nucleotide sequence ID" value="NC_002939.5"/>
</dbReference>
<dbReference type="InterPro" id="IPR057022">
    <property type="entry name" value="PF0610-like_Zn_ribbon_C"/>
</dbReference>
<dbReference type="Pfam" id="PF21476">
    <property type="entry name" value="PF0610-like_N"/>
    <property type="match status" value="1"/>
</dbReference>
<dbReference type="InterPro" id="IPR038767">
    <property type="entry name" value="PF0610-like"/>
</dbReference>
<feature type="domain" description="PF0610-like rubredoxin-like zinc beta-ribbon C-terminal" evidence="2">
    <location>
        <begin position="69"/>
        <end position="108"/>
    </location>
</feature>
<evidence type="ECO:0000313" key="3">
    <source>
        <dbReference type="EMBL" id="AAR33521.1"/>
    </source>
</evidence>
<dbReference type="InterPro" id="IPR049159">
    <property type="entry name" value="PF0610-like_wHTH_N"/>
</dbReference>
<reference evidence="3 4" key="1">
    <citation type="journal article" date="2003" name="Science">
        <title>Genome of Geobacter sulfurreducens: metal reduction in subsurface environments.</title>
        <authorList>
            <person name="Methe B.A."/>
            <person name="Nelson K.E."/>
            <person name="Eisen J.A."/>
            <person name="Paulsen I.T."/>
            <person name="Nelson W."/>
            <person name="Heidelberg J.F."/>
            <person name="Wu D."/>
            <person name="Wu M."/>
            <person name="Ward N."/>
            <person name="Beanan M.J."/>
            <person name="Dodson R.J."/>
            <person name="Madupu R."/>
            <person name="Brinkac L.M."/>
            <person name="Daugherty S.C."/>
            <person name="DeBoy R.T."/>
            <person name="Durkin A.S."/>
            <person name="Gwinn M."/>
            <person name="Kolonay J.F."/>
            <person name="Sullivan S.A."/>
            <person name="Haft D.H."/>
            <person name="Selengut J."/>
            <person name="Davidsen T.M."/>
            <person name="Zafar N."/>
            <person name="White O."/>
            <person name="Tran B."/>
            <person name="Romero C."/>
            <person name="Forberger H.A."/>
            <person name="Weidman J."/>
            <person name="Khouri H."/>
            <person name="Feldblyum T.V."/>
            <person name="Utterback T.R."/>
            <person name="Van Aken S.E."/>
            <person name="Lovley D.R."/>
            <person name="Fraser C.M."/>
        </authorList>
    </citation>
    <scope>NUCLEOTIDE SEQUENCE [LARGE SCALE GENOMIC DNA]</scope>
    <source>
        <strain evidence="4">ATCC 51573 / DSM 12127 / PCA</strain>
    </source>
</reference>
<name>Q74GQ9_GEOSL</name>
<keyword evidence="4" id="KW-1185">Reference proteome</keyword>
<dbReference type="SMR" id="Q74GQ9"/>
<protein>
    <submittedName>
        <fullName evidence="3">Helix-turn-helix and zinc ribbon transcriptional regulator</fullName>
    </submittedName>
</protein>
<dbReference type="EMBL" id="AE017180">
    <property type="protein sequence ID" value="AAR33521.1"/>
    <property type="molecule type" value="Genomic_DNA"/>
</dbReference>
<dbReference type="PATRIC" id="fig|243231.5.peg.187"/>
<evidence type="ECO:0000259" key="1">
    <source>
        <dbReference type="Pfam" id="PF21476"/>
    </source>
</evidence>
<dbReference type="AlphaFoldDB" id="Q74GQ9"/>
<dbReference type="STRING" id="243231.GSU0187"/>
<dbReference type="SUPFAM" id="SSF46785">
    <property type="entry name" value="Winged helix' DNA-binding domain"/>
    <property type="match status" value="1"/>
</dbReference>
<dbReference type="KEGG" id="gsu:GSU0187"/>
<evidence type="ECO:0000259" key="2">
    <source>
        <dbReference type="Pfam" id="PF23470"/>
    </source>
</evidence>
<feature type="domain" description="PF0610-like winged HTH N-terminal" evidence="1">
    <location>
        <begin position="17"/>
        <end position="63"/>
    </location>
</feature>
<dbReference type="InterPro" id="IPR036390">
    <property type="entry name" value="WH_DNA-bd_sf"/>
</dbReference>
<gene>
    <name evidence="3" type="ordered locus">GSU0187</name>
</gene>
<accession>Q74GQ9</accession>
<sequence length="115" mass="13350">MNRRARKPAVPRPAQETARRAVITLIRNHPLSARDISGQAHMTEKDVYSHLEHIRLSIHATGEFLEITPAECRSCGFVFSKRDRLTPPGRCPVCRDEFIFEPLFAIRRREDRSRE</sequence>
<dbReference type="InParanoid" id="Q74GQ9"/>
<dbReference type="HOGENOM" id="CLU_162441_0_0_7"/>
<dbReference type="PANTHER" id="PTHR40663:SF2">
    <property type="entry name" value="TRANSCRIPTIONAL REGULATOR"/>
    <property type="match status" value="1"/>
</dbReference>
<proteinExistence type="predicted"/>
<dbReference type="OrthoDB" id="9800355at2"/>
<dbReference type="eggNOG" id="COG3357">
    <property type="taxonomic scope" value="Bacteria"/>
</dbReference>